<gene>
    <name evidence="6" type="ORF">KC669_01090</name>
</gene>
<evidence type="ECO:0000256" key="2">
    <source>
        <dbReference type="ARBA" id="ARBA00022793"/>
    </source>
</evidence>
<dbReference type="GO" id="GO:0042732">
    <property type="term" value="P:D-xylose metabolic process"/>
    <property type="evidence" value="ECO:0007669"/>
    <property type="project" value="InterPro"/>
</dbReference>
<sequence>MIPKQFQLKNTIKHPTSIIIGGLNKLGIEIADSLIKQGGYVVLVDAVTEKNISKLDNFKSTDLVSFLDYTSIPHLEDDIRRLDYVFYFNHESEDFTEEISTQEFLTISNYLDAALSLSSKFDARFLLTTSIKANQVLFATDDTAYKLSMSKSYTQAYSNMEMQRYSEGLVMEYHEKANLNTRIVRLGEIIGDGINFNQKTAFNELISAAAEGDDLYLRNDGLENEWFIHTLDAAYGLIKAQFSKDTNGEVYSLTYENTYTHLSIAYKIQELEDQAGEIKFRSEDTSAPPIKIHKPAPNLTRIGWMPRISFDRAVTQSLAAAKISVLEKATANGVEVSNHNKSVNNFQNFLSLAKGDKELVEKEGDSLKKERIKQAYKTIQLQRKQRKKSFPEKIINAFWSLFIFMARTFSFIGKMSPVEFGMFIIVSVVFLIVYVAVISPTLYISRHAITVSTQLPGLNETFEAKKYDVGYVQAQEISNSFSQIENILPKYKGAAKLVSYDSELDDIKSFISFYSDFSEGLQNIFYALAPFNQYLKDFENNTVLRKSSDGYLSIESPGKDYVNNLAEIENRSVFYEKGIQKLEKAQSSIKDNTLPVLPNQIRNLFMSTNEDILEYANVKQKTKVITVIPSMVGVDKPTTYLFLILDNTRISPLGGEIAGYALITLQNGGIVDIEVKSVDDIEIDKEILSDENLREINKRRFINLQPDDVRVSSFGSISNLLELDQTLSESLWEEYFGVRIDALGTIQLEALQQMSSSLQNLMVQGIQLNPENFLSDITRAQAGNESVAYKHEVITEVFANIFHETLNKINSNTREIMLSIEKMASEDMLHLVAINQGFTDFINQNDLYDNSVYRANTYMVPGILIEDPKVVNSTSYINTTLSLETKVKGDFSVENSLLVTFPSVGSSQEISICLPETVRLSSIKIDEGTIPSERSKVNISEDEICIVGRSLGETTFGFSWEDETFKNTESDSINFTMGIGNVNGARTELDHIIEFERGLQVNVDGQTLEANGLGSKVVLNNDVVKNIIINRQ</sequence>
<dbReference type="SUPFAM" id="SSF51735">
    <property type="entry name" value="NAD(P)-binding Rossmann-fold domains"/>
    <property type="match status" value="1"/>
</dbReference>
<evidence type="ECO:0000256" key="5">
    <source>
        <dbReference type="SAM" id="Phobius"/>
    </source>
</evidence>
<accession>A0A955RLQ4</accession>
<keyword evidence="5" id="KW-0472">Membrane</keyword>
<dbReference type="GO" id="GO:0070403">
    <property type="term" value="F:NAD+ binding"/>
    <property type="evidence" value="ECO:0007669"/>
    <property type="project" value="InterPro"/>
</dbReference>
<dbReference type="EMBL" id="JAGQLF010000008">
    <property type="protein sequence ID" value="MCA9386607.1"/>
    <property type="molecule type" value="Genomic_DNA"/>
</dbReference>
<keyword evidence="2" id="KW-0210">Decarboxylase</keyword>
<dbReference type="AlphaFoldDB" id="A0A955RLQ4"/>
<feature type="transmembrane region" description="Helical" evidence="5">
    <location>
        <begin position="394"/>
        <end position="412"/>
    </location>
</feature>
<dbReference type="InterPro" id="IPR044516">
    <property type="entry name" value="UXS-like"/>
</dbReference>
<keyword evidence="3" id="KW-0520">NAD</keyword>
<evidence type="ECO:0008006" key="8">
    <source>
        <dbReference type="Google" id="ProtNLM"/>
    </source>
</evidence>
<proteinExistence type="predicted"/>
<keyword evidence="5" id="KW-0812">Transmembrane</keyword>
<evidence type="ECO:0000313" key="6">
    <source>
        <dbReference type="EMBL" id="MCA9386607.1"/>
    </source>
</evidence>
<keyword evidence="5" id="KW-1133">Transmembrane helix</keyword>
<evidence type="ECO:0000313" key="7">
    <source>
        <dbReference type="Proteomes" id="UP000714915"/>
    </source>
</evidence>
<reference evidence="6" key="1">
    <citation type="submission" date="2020-04" db="EMBL/GenBank/DDBJ databases">
        <authorList>
            <person name="Zhang T."/>
        </authorList>
    </citation>
    <scope>NUCLEOTIDE SEQUENCE</scope>
    <source>
        <strain evidence="6">HKST-UBA09</strain>
    </source>
</reference>
<feature type="transmembrane region" description="Helical" evidence="5">
    <location>
        <begin position="418"/>
        <end position="437"/>
    </location>
</feature>
<dbReference type="Proteomes" id="UP000714915">
    <property type="component" value="Unassembled WGS sequence"/>
</dbReference>
<name>A0A955RLQ4_9BACT</name>
<reference evidence="6" key="2">
    <citation type="journal article" date="2021" name="Microbiome">
        <title>Successional dynamics and alternative stable states in a saline activated sludge microbial community over 9 years.</title>
        <authorList>
            <person name="Wang Y."/>
            <person name="Ye J."/>
            <person name="Ju F."/>
            <person name="Liu L."/>
            <person name="Boyd J.A."/>
            <person name="Deng Y."/>
            <person name="Parks D.H."/>
            <person name="Jiang X."/>
            <person name="Yin X."/>
            <person name="Woodcroft B.J."/>
            <person name="Tyson G.W."/>
            <person name="Hugenholtz P."/>
            <person name="Polz M.F."/>
            <person name="Zhang T."/>
        </authorList>
    </citation>
    <scope>NUCLEOTIDE SEQUENCE</scope>
    <source>
        <strain evidence="6">HKST-UBA09</strain>
    </source>
</reference>
<evidence type="ECO:0000256" key="1">
    <source>
        <dbReference type="ARBA" id="ARBA00001911"/>
    </source>
</evidence>
<dbReference type="GO" id="GO:0005737">
    <property type="term" value="C:cytoplasm"/>
    <property type="evidence" value="ECO:0007669"/>
    <property type="project" value="TreeGrafter"/>
</dbReference>
<comment type="cofactor">
    <cofactor evidence="1">
        <name>NAD(+)</name>
        <dbReference type="ChEBI" id="CHEBI:57540"/>
    </cofactor>
</comment>
<keyword evidence="4" id="KW-0456">Lyase</keyword>
<protein>
    <recommendedName>
        <fullName evidence="8">NAD-dependent epimerase/dehydratase family protein</fullName>
    </recommendedName>
</protein>
<evidence type="ECO:0000256" key="3">
    <source>
        <dbReference type="ARBA" id="ARBA00023027"/>
    </source>
</evidence>
<dbReference type="InterPro" id="IPR036291">
    <property type="entry name" value="NAD(P)-bd_dom_sf"/>
</dbReference>
<dbReference type="PANTHER" id="PTHR43078:SF6">
    <property type="entry name" value="UDP-GLUCURONIC ACID DECARBOXYLASE 1"/>
    <property type="match status" value="1"/>
</dbReference>
<organism evidence="6 7">
    <name type="scientific">Candidatus Dojkabacteria bacterium</name>
    <dbReference type="NCBI Taxonomy" id="2099670"/>
    <lineage>
        <taxon>Bacteria</taxon>
        <taxon>Candidatus Dojkabacteria</taxon>
    </lineage>
</organism>
<evidence type="ECO:0000256" key="4">
    <source>
        <dbReference type="ARBA" id="ARBA00023239"/>
    </source>
</evidence>
<dbReference type="GO" id="GO:0048040">
    <property type="term" value="F:UDP-glucuronate decarboxylase activity"/>
    <property type="evidence" value="ECO:0007669"/>
    <property type="project" value="TreeGrafter"/>
</dbReference>
<comment type="caution">
    <text evidence="6">The sequence shown here is derived from an EMBL/GenBank/DDBJ whole genome shotgun (WGS) entry which is preliminary data.</text>
</comment>
<dbReference type="Gene3D" id="3.90.25.10">
    <property type="entry name" value="UDP-galactose 4-epimerase, domain 1"/>
    <property type="match status" value="1"/>
</dbReference>
<dbReference type="PANTHER" id="PTHR43078">
    <property type="entry name" value="UDP-GLUCURONIC ACID DECARBOXYLASE-RELATED"/>
    <property type="match status" value="1"/>
</dbReference>
<dbReference type="Gene3D" id="3.40.50.720">
    <property type="entry name" value="NAD(P)-binding Rossmann-like Domain"/>
    <property type="match status" value="1"/>
</dbReference>